<dbReference type="PANTHER" id="PTHR40758:SF1">
    <property type="entry name" value="CONSERVED PROTEIN"/>
    <property type="match status" value="1"/>
</dbReference>
<evidence type="ECO:0000259" key="1">
    <source>
        <dbReference type="Pfam" id="PF07398"/>
    </source>
</evidence>
<evidence type="ECO:0000313" key="3">
    <source>
        <dbReference type="EMBL" id="MFC6714203.1"/>
    </source>
</evidence>
<sequence>MTIDYVATVREQSARFLSVLQATGASVAVPSCPDWDAADLVWHLGQVQSFWENVVRRDVTDEAQLDDLESTERPSDYAGLLAYCEESGSQLVRTLGRYPASDQRYMWAHDPALHTVGYISRRQALEALIHRVDAELTAGVARAPIDPMLAVDGVDEVIDVIRGGAVPDWASFTPAGDRIVELVATDTDQRWTLQLGSFGGITPDGVEVHEQGFERVENGLSARATVSAASADLLLWLWNRPAGTVDLAGDPDALRSLDYAVNEDID</sequence>
<reference evidence="4" key="1">
    <citation type="journal article" date="2019" name="Int. J. Syst. Evol. Microbiol.">
        <title>The Global Catalogue of Microorganisms (GCM) 10K type strain sequencing project: providing services to taxonomists for standard genome sequencing and annotation.</title>
        <authorList>
            <consortium name="The Broad Institute Genomics Platform"/>
            <consortium name="The Broad Institute Genome Sequencing Center for Infectious Disease"/>
            <person name="Wu L."/>
            <person name="Ma J."/>
        </authorList>
    </citation>
    <scope>NUCLEOTIDE SEQUENCE [LARGE SCALE GENOMIC DNA]</scope>
    <source>
        <strain evidence="4">NBRC 106593</strain>
    </source>
</reference>
<dbReference type="InterPro" id="IPR024344">
    <property type="entry name" value="MDMPI_metal-binding"/>
</dbReference>
<comment type="caution">
    <text evidence="3">The sequence shown here is derived from an EMBL/GenBank/DDBJ whole genome shotgun (WGS) entry which is preliminary data.</text>
</comment>
<dbReference type="InterPro" id="IPR010872">
    <property type="entry name" value="MDMPI_C-term_domain"/>
</dbReference>
<dbReference type="EMBL" id="JBHSWJ010000002">
    <property type="protein sequence ID" value="MFC6714203.1"/>
    <property type="molecule type" value="Genomic_DNA"/>
</dbReference>
<keyword evidence="4" id="KW-1185">Reference proteome</keyword>
<dbReference type="InterPro" id="IPR017517">
    <property type="entry name" value="Maleyloyr_isom"/>
</dbReference>
<dbReference type="GO" id="GO:0016853">
    <property type="term" value="F:isomerase activity"/>
    <property type="evidence" value="ECO:0007669"/>
    <property type="project" value="UniProtKB-KW"/>
</dbReference>
<feature type="domain" description="MDMPI C-terminal" evidence="1">
    <location>
        <begin position="149"/>
        <end position="254"/>
    </location>
</feature>
<name>A0ABW2ATP9_9MICO</name>
<evidence type="ECO:0000259" key="2">
    <source>
        <dbReference type="Pfam" id="PF11716"/>
    </source>
</evidence>
<accession>A0ABW2ATP9</accession>
<dbReference type="Pfam" id="PF07398">
    <property type="entry name" value="MDMPI_C"/>
    <property type="match status" value="1"/>
</dbReference>
<proteinExistence type="predicted"/>
<evidence type="ECO:0000313" key="4">
    <source>
        <dbReference type="Proteomes" id="UP001596356"/>
    </source>
</evidence>
<dbReference type="Proteomes" id="UP001596356">
    <property type="component" value="Unassembled WGS sequence"/>
</dbReference>
<dbReference type="RefSeq" id="WP_377822515.1">
    <property type="nucleotide sequence ID" value="NZ_JBHSWJ010000002.1"/>
</dbReference>
<feature type="domain" description="Mycothiol-dependent maleylpyruvate isomerase metal-binding" evidence="2">
    <location>
        <begin position="7"/>
        <end position="134"/>
    </location>
</feature>
<dbReference type="NCBIfam" id="TIGR03083">
    <property type="entry name" value="maleylpyruvate isomerase family mycothiol-dependent enzyme"/>
    <property type="match status" value="1"/>
</dbReference>
<organism evidence="3 4">
    <name type="scientific">Branchiibius cervicis</name>
    <dbReference type="NCBI Taxonomy" id="908252"/>
    <lineage>
        <taxon>Bacteria</taxon>
        <taxon>Bacillati</taxon>
        <taxon>Actinomycetota</taxon>
        <taxon>Actinomycetes</taxon>
        <taxon>Micrococcales</taxon>
        <taxon>Dermacoccaceae</taxon>
        <taxon>Branchiibius</taxon>
    </lineage>
</organism>
<dbReference type="Pfam" id="PF11716">
    <property type="entry name" value="MDMPI_N"/>
    <property type="match status" value="1"/>
</dbReference>
<dbReference type="PANTHER" id="PTHR40758">
    <property type="entry name" value="CONSERVED PROTEIN"/>
    <property type="match status" value="1"/>
</dbReference>
<dbReference type="SUPFAM" id="SSF109854">
    <property type="entry name" value="DinB/YfiT-like putative metalloenzymes"/>
    <property type="match status" value="1"/>
</dbReference>
<gene>
    <name evidence="3" type="ORF">ACFQBT_10425</name>
</gene>
<keyword evidence="3" id="KW-0413">Isomerase</keyword>
<protein>
    <submittedName>
        <fullName evidence="3">Maleylpyruvate isomerase family mycothiol-dependent enzyme</fullName>
    </submittedName>
</protein>
<dbReference type="InterPro" id="IPR034660">
    <property type="entry name" value="DinB/YfiT-like"/>
</dbReference>